<feature type="transmembrane region" description="Helical" evidence="1">
    <location>
        <begin position="37"/>
        <end position="57"/>
    </location>
</feature>
<dbReference type="NCBIfam" id="NF041646">
    <property type="entry name" value="VC0807_fam"/>
    <property type="match status" value="1"/>
</dbReference>
<evidence type="ECO:0000313" key="2">
    <source>
        <dbReference type="EMBL" id="GGM78830.1"/>
    </source>
</evidence>
<feature type="transmembrane region" description="Helical" evidence="1">
    <location>
        <begin position="94"/>
        <end position="110"/>
    </location>
</feature>
<reference evidence="2" key="2">
    <citation type="submission" date="2020-09" db="EMBL/GenBank/DDBJ databases">
        <authorList>
            <person name="Sun Q."/>
            <person name="Ohkuma M."/>
        </authorList>
    </citation>
    <scope>NUCLEOTIDE SEQUENCE</scope>
    <source>
        <strain evidence="2">JCM 19831</strain>
    </source>
</reference>
<name>A0A917UBU0_9ACTN</name>
<dbReference type="RefSeq" id="WP_190256715.1">
    <property type="nucleotide sequence ID" value="NZ_BMPI01000079.1"/>
</dbReference>
<organism evidence="2 3">
    <name type="scientific">Dactylosporangium sucinum</name>
    <dbReference type="NCBI Taxonomy" id="1424081"/>
    <lineage>
        <taxon>Bacteria</taxon>
        <taxon>Bacillati</taxon>
        <taxon>Actinomycetota</taxon>
        <taxon>Actinomycetes</taxon>
        <taxon>Micromonosporales</taxon>
        <taxon>Micromonosporaceae</taxon>
        <taxon>Dactylosporangium</taxon>
    </lineage>
</organism>
<sequence length="212" mass="23146">MGRFGKILIGWGPTLVANVLLPLLTYSWLTDRGLTEASALALSGVWPAVEVAVMFAIRRRVDEFGVLTLIIIALGVGSSLALHDGRLVLFKESAVTGLFGLLLLGSLLAPRPLMFYFGRRFATDGSPERVAWWDGLWQYPGFRRTQRILTVGWGGTFLAEAALRIELTEVLSVDTMVVVNAVLPYAVTAGLVTWTILYSRQARRRAPAAATA</sequence>
<comment type="caution">
    <text evidence="2">The sequence shown here is derived from an EMBL/GenBank/DDBJ whole genome shotgun (WGS) entry which is preliminary data.</text>
</comment>
<keyword evidence="1" id="KW-0812">Transmembrane</keyword>
<evidence type="ECO:0008006" key="4">
    <source>
        <dbReference type="Google" id="ProtNLM"/>
    </source>
</evidence>
<dbReference type="EMBL" id="BMPI01000079">
    <property type="protein sequence ID" value="GGM78830.1"/>
    <property type="molecule type" value="Genomic_DNA"/>
</dbReference>
<dbReference type="AlphaFoldDB" id="A0A917UBU0"/>
<reference evidence="2" key="1">
    <citation type="journal article" date="2014" name="Int. J. Syst. Evol. Microbiol.">
        <title>Complete genome sequence of Corynebacterium casei LMG S-19264T (=DSM 44701T), isolated from a smear-ripened cheese.</title>
        <authorList>
            <consortium name="US DOE Joint Genome Institute (JGI-PGF)"/>
            <person name="Walter F."/>
            <person name="Albersmeier A."/>
            <person name="Kalinowski J."/>
            <person name="Ruckert C."/>
        </authorList>
    </citation>
    <scope>NUCLEOTIDE SEQUENCE</scope>
    <source>
        <strain evidence="2">JCM 19831</strain>
    </source>
</reference>
<keyword evidence="3" id="KW-1185">Reference proteome</keyword>
<feature type="transmembrane region" description="Helical" evidence="1">
    <location>
        <begin position="177"/>
        <end position="197"/>
    </location>
</feature>
<dbReference type="Proteomes" id="UP000642070">
    <property type="component" value="Unassembled WGS sequence"/>
</dbReference>
<keyword evidence="1" id="KW-1133">Transmembrane helix</keyword>
<proteinExistence type="predicted"/>
<feature type="transmembrane region" description="Helical" evidence="1">
    <location>
        <begin position="7"/>
        <end position="25"/>
    </location>
</feature>
<evidence type="ECO:0000256" key="1">
    <source>
        <dbReference type="SAM" id="Phobius"/>
    </source>
</evidence>
<evidence type="ECO:0000313" key="3">
    <source>
        <dbReference type="Proteomes" id="UP000642070"/>
    </source>
</evidence>
<keyword evidence="1" id="KW-0472">Membrane</keyword>
<protein>
    <recommendedName>
        <fullName evidence="4">Transmembrane protein</fullName>
    </recommendedName>
</protein>
<feature type="transmembrane region" description="Helical" evidence="1">
    <location>
        <begin position="64"/>
        <end position="82"/>
    </location>
</feature>
<gene>
    <name evidence="2" type="ORF">GCM10007977_095520</name>
</gene>
<accession>A0A917UBU0</accession>
<feature type="transmembrane region" description="Helical" evidence="1">
    <location>
        <begin position="148"/>
        <end position="165"/>
    </location>
</feature>